<dbReference type="AlphaFoldDB" id="A0A2S0QAV4"/>
<evidence type="ECO:0000313" key="3">
    <source>
        <dbReference type="Proteomes" id="UP000244056"/>
    </source>
</evidence>
<dbReference type="Proteomes" id="UP000244056">
    <property type="component" value="Chromosome"/>
</dbReference>
<dbReference type="Gene3D" id="1.25.40.620">
    <property type="match status" value="2"/>
</dbReference>
<name>A0A2S0QAV4_NODSP</name>
<dbReference type="PANTHER" id="PTHR34800:SF1">
    <property type="entry name" value="TETRAPYRROLE-BINDING PROTEIN, CHLOROPLASTIC"/>
    <property type="match status" value="1"/>
</dbReference>
<dbReference type="GO" id="GO:0030288">
    <property type="term" value="C:outer membrane-bounded periplasmic space"/>
    <property type="evidence" value="ECO:0007669"/>
    <property type="project" value="TreeGrafter"/>
</dbReference>
<dbReference type="EMBL" id="CP020114">
    <property type="protein sequence ID" value="AVZ31511.1"/>
    <property type="molecule type" value="Genomic_DNA"/>
</dbReference>
<dbReference type="PANTHER" id="PTHR34800">
    <property type="entry name" value="TETRAPYRROLE-BINDING PROTEIN, CHLOROPLASTIC"/>
    <property type="match status" value="1"/>
</dbReference>
<dbReference type="RefSeq" id="WP_339374526.1">
    <property type="nucleotide sequence ID" value="NZ_CAWNZE010000001.1"/>
</dbReference>
<reference evidence="2 3" key="1">
    <citation type="submission" date="2017-03" db="EMBL/GenBank/DDBJ databases">
        <title>Comparative genomics of the toxic Baltic Sea cyanobacteria Nodularia spumigena UHCC 0039 and its response on varying salinity.</title>
        <authorList>
            <person name="Teikari J.E."/>
        </authorList>
    </citation>
    <scope>NUCLEOTIDE SEQUENCE [LARGE SCALE GENOMIC DNA]</scope>
    <source>
        <strain evidence="2 3">UHCC 0039</strain>
    </source>
</reference>
<gene>
    <name evidence="2" type="ORF">BMF81_04303</name>
</gene>
<feature type="domain" description="GUN4-like" evidence="1">
    <location>
        <begin position="200"/>
        <end position="342"/>
    </location>
</feature>
<organism evidence="2 3">
    <name type="scientific">Nodularia spumigena UHCC 0039</name>
    <dbReference type="NCBI Taxonomy" id="1914872"/>
    <lineage>
        <taxon>Bacteria</taxon>
        <taxon>Bacillati</taxon>
        <taxon>Cyanobacteriota</taxon>
        <taxon>Cyanophyceae</taxon>
        <taxon>Nostocales</taxon>
        <taxon>Nodulariaceae</taxon>
        <taxon>Nodularia</taxon>
    </lineage>
</organism>
<dbReference type="SUPFAM" id="SSF140869">
    <property type="entry name" value="GUN4-like"/>
    <property type="match status" value="2"/>
</dbReference>
<dbReference type="GO" id="GO:0046906">
    <property type="term" value="F:tetrapyrrole binding"/>
    <property type="evidence" value="ECO:0007669"/>
    <property type="project" value="TreeGrafter"/>
</dbReference>
<dbReference type="KEGG" id="nsp:BMF81_04303"/>
<dbReference type="CDD" id="cd16383">
    <property type="entry name" value="GUN4"/>
    <property type="match status" value="2"/>
</dbReference>
<dbReference type="InterPro" id="IPR008629">
    <property type="entry name" value="GUN4-like"/>
</dbReference>
<protein>
    <submittedName>
        <fullName evidence="2">Ycf53-like protein</fullName>
    </submittedName>
</protein>
<dbReference type="InterPro" id="IPR037215">
    <property type="entry name" value="GUN4-like_sf"/>
</dbReference>
<evidence type="ECO:0000259" key="1">
    <source>
        <dbReference type="Pfam" id="PF05419"/>
    </source>
</evidence>
<feature type="domain" description="GUN4-like" evidence="1">
    <location>
        <begin position="11"/>
        <end position="150"/>
    </location>
</feature>
<dbReference type="Pfam" id="PF05419">
    <property type="entry name" value="GUN4"/>
    <property type="match status" value="2"/>
</dbReference>
<accession>A0A2S0QAV4</accession>
<sequence>MTNNPQKPQEYHRDYRNLRDLLAAGKWKEADEETERVMLAVTKREKEGWLNIESIEKFPCEDLRTIDQLWVEYSNGRFGFSVQKEIFITCGGEPDYGEHPGNAIWTRFCNQVGWRTIEAPYHEEWLLYNNEFTFSISAPRGHLPGTSTYRISGGWHSLGGWLGVSSLAQRLIACNAISSPEINNDTQNVVVIEEEISLKSANGWDYRQLNNLLKSGKWRAADKDTAKIMLALAGRTRHGYLDNHDINNFPSEDLRIIDHLWVKYSNGRFGFSVQKQIYLNCGGKPDGKYPGDTIGYVTVWDKFGDQVGWRVNGKWLGSCWDSRVSLFNFDTLAPCGHLPFWVGFPGTYLGYGIELADWRWGGGLVSLLSRQDLLASTIP</sequence>
<evidence type="ECO:0000313" key="2">
    <source>
        <dbReference type="EMBL" id="AVZ31511.1"/>
    </source>
</evidence>
<proteinExistence type="predicted"/>
<dbReference type="Gene3D" id="1.10.10.1770">
    <property type="entry name" value="Gun4-like"/>
    <property type="match status" value="2"/>
</dbReference>
<dbReference type="GeneID" id="90530459"/>